<dbReference type="InterPro" id="IPR029068">
    <property type="entry name" value="Glyas_Bleomycin-R_OHBP_Dase"/>
</dbReference>
<gene>
    <name evidence="2" type="ORF">A3G51_02345</name>
</gene>
<proteinExistence type="predicted"/>
<organism evidence="2 3">
    <name type="scientific">Candidatus Yanofskybacteria bacterium RIFCSPLOWO2_12_FULL_43_11b</name>
    <dbReference type="NCBI Taxonomy" id="1802710"/>
    <lineage>
        <taxon>Bacteria</taxon>
        <taxon>Candidatus Yanofskyibacteriota</taxon>
    </lineage>
</organism>
<name>A0A1F8H6Q5_9BACT</name>
<dbReference type="Gene3D" id="3.10.180.10">
    <property type="entry name" value="2,3-Dihydroxybiphenyl 1,2-Dioxygenase, domain 1"/>
    <property type="match status" value="1"/>
</dbReference>
<sequence length="131" mass="14710">MTIDVAVSRITLFSVFMDKTAEFYNAIGLNLQKSRGEWSGEYHYLDILEHGGQRIFFEIHPLKSGLPVVSPHGLGFDVENVPEVLKKLMEMDTPVSRPGNPKMYFCCTLAETRDPDGRTVTITQHGKVKPA</sequence>
<dbReference type="EMBL" id="MGKY01000022">
    <property type="protein sequence ID" value="OGN33262.1"/>
    <property type="molecule type" value="Genomic_DNA"/>
</dbReference>
<evidence type="ECO:0000313" key="2">
    <source>
        <dbReference type="EMBL" id="OGN33262.1"/>
    </source>
</evidence>
<evidence type="ECO:0000313" key="3">
    <source>
        <dbReference type="Proteomes" id="UP000177745"/>
    </source>
</evidence>
<protein>
    <recommendedName>
        <fullName evidence="1">VOC domain-containing protein</fullName>
    </recommendedName>
</protein>
<dbReference type="AlphaFoldDB" id="A0A1F8H6Q5"/>
<feature type="domain" description="VOC" evidence="1">
    <location>
        <begin position="6"/>
        <end position="125"/>
    </location>
</feature>
<accession>A0A1F8H6Q5</accession>
<dbReference type="Proteomes" id="UP000177745">
    <property type="component" value="Unassembled WGS sequence"/>
</dbReference>
<reference evidence="2 3" key="1">
    <citation type="journal article" date="2016" name="Nat. Commun.">
        <title>Thousands of microbial genomes shed light on interconnected biogeochemical processes in an aquifer system.</title>
        <authorList>
            <person name="Anantharaman K."/>
            <person name="Brown C.T."/>
            <person name="Hug L.A."/>
            <person name="Sharon I."/>
            <person name="Castelle C.J."/>
            <person name="Probst A.J."/>
            <person name="Thomas B.C."/>
            <person name="Singh A."/>
            <person name="Wilkins M.J."/>
            <person name="Karaoz U."/>
            <person name="Brodie E.L."/>
            <person name="Williams K.H."/>
            <person name="Hubbard S.S."/>
            <person name="Banfield J.F."/>
        </authorList>
    </citation>
    <scope>NUCLEOTIDE SEQUENCE [LARGE SCALE GENOMIC DNA]</scope>
</reference>
<evidence type="ECO:0000259" key="1">
    <source>
        <dbReference type="PROSITE" id="PS51819"/>
    </source>
</evidence>
<dbReference type="PROSITE" id="PS51819">
    <property type="entry name" value="VOC"/>
    <property type="match status" value="1"/>
</dbReference>
<comment type="caution">
    <text evidence="2">The sequence shown here is derived from an EMBL/GenBank/DDBJ whole genome shotgun (WGS) entry which is preliminary data.</text>
</comment>
<dbReference type="InterPro" id="IPR037523">
    <property type="entry name" value="VOC_core"/>
</dbReference>
<dbReference type="SUPFAM" id="SSF54593">
    <property type="entry name" value="Glyoxalase/Bleomycin resistance protein/Dihydroxybiphenyl dioxygenase"/>
    <property type="match status" value="1"/>
</dbReference>